<gene>
    <name evidence="2" type="ORF">DP176_05830</name>
</gene>
<dbReference type="Proteomes" id="UP000251072">
    <property type="component" value="Unassembled WGS sequence"/>
</dbReference>
<organism evidence="2 3">
    <name type="scientific">Polynucleobacter paneuropaeus</name>
    <dbReference type="NCBI Taxonomy" id="2527775"/>
    <lineage>
        <taxon>Bacteria</taxon>
        <taxon>Pseudomonadati</taxon>
        <taxon>Pseudomonadota</taxon>
        <taxon>Betaproteobacteria</taxon>
        <taxon>Burkholderiales</taxon>
        <taxon>Burkholderiaceae</taxon>
        <taxon>Polynucleobacter</taxon>
    </lineage>
</organism>
<dbReference type="EMBL" id="QMCH01000003">
    <property type="protein sequence ID" value="RAZ42092.1"/>
    <property type="molecule type" value="Genomic_DNA"/>
</dbReference>
<protein>
    <submittedName>
        <fullName evidence="2">Uncharacterized protein</fullName>
    </submittedName>
</protein>
<keyword evidence="1" id="KW-0812">Transmembrane</keyword>
<reference evidence="2 3" key="1">
    <citation type="submission" date="2018-06" db="EMBL/GenBank/DDBJ databases">
        <title>Genome of strain Polynucleobacter sp. FUKU-NW-11.</title>
        <authorList>
            <person name="Hahn M.W."/>
        </authorList>
    </citation>
    <scope>NUCLEOTIDE SEQUENCE [LARGE SCALE GENOMIC DNA]</scope>
    <source>
        <strain evidence="3">FUKU-NW11</strain>
    </source>
</reference>
<keyword evidence="1" id="KW-1133">Transmembrane helix</keyword>
<evidence type="ECO:0000313" key="2">
    <source>
        <dbReference type="EMBL" id="RAZ42092.1"/>
    </source>
</evidence>
<keyword evidence="1" id="KW-0472">Membrane</keyword>
<proteinExistence type="predicted"/>
<name>A0ABX9FCX4_9BURK</name>
<accession>A0ABX9FCX4</accession>
<keyword evidence="3" id="KW-1185">Reference proteome</keyword>
<sequence length="61" mass="7408">MKLLGFFLIFLTCYHFEQGYFTLKDIAIFLIGLLLVCGKPMFEHLFFIKREKVRAQYRSRR</sequence>
<evidence type="ECO:0000256" key="1">
    <source>
        <dbReference type="SAM" id="Phobius"/>
    </source>
</evidence>
<comment type="caution">
    <text evidence="2">The sequence shown here is derived from an EMBL/GenBank/DDBJ whole genome shotgun (WGS) entry which is preliminary data.</text>
</comment>
<evidence type="ECO:0000313" key="3">
    <source>
        <dbReference type="Proteomes" id="UP000251072"/>
    </source>
</evidence>
<feature type="transmembrane region" description="Helical" evidence="1">
    <location>
        <begin position="28"/>
        <end position="48"/>
    </location>
</feature>